<evidence type="ECO:0000256" key="3">
    <source>
        <dbReference type="ARBA" id="ARBA00022679"/>
    </source>
</evidence>
<dbReference type="GO" id="GO:0016779">
    <property type="term" value="F:nucleotidyltransferase activity"/>
    <property type="evidence" value="ECO:0007669"/>
    <property type="project" value="UniProtKB-KW"/>
</dbReference>
<keyword evidence="5" id="KW-0479">Metal-binding</keyword>
<comment type="similarity">
    <text evidence="2">Belongs to the mab-21 family.</text>
</comment>
<gene>
    <name evidence="8" type="ORF">KP79_PYT18992</name>
</gene>
<dbReference type="GO" id="GO:0046872">
    <property type="term" value="F:metal ion binding"/>
    <property type="evidence" value="ECO:0007669"/>
    <property type="project" value="UniProtKB-KW"/>
</dbReference>
<evidence type="ECO:0000313" key="9">
    <source>
        <dbReference type="Proteomes" id="UP000242188"/>
    </source>
</evidence>
<evidence type="ECO:0000256" key="1">
    <source>
        <dbReference type="ARBA" id="ARBA00001946"/>
    </source>
</evidence>
<sequence length="633" mass="72573">MKEFKGCRKLVEAKTDVFDYFHSQLSDNATGNGIPYLPIKLETVGSKGEGLGFLSNDVDILAIYDKNVASVCFPFLNINLTESMFVIDTHDCHNGYCRLKFHRGNRSAATSSYDPRDILRTNRDIFLRNSINSILLEIQQERNIGNDSSIHGPALTNDRLRCDWVFALQCTNPHHLITSYLNRKRNWPNVDVLVQLKNLQYTVVTAHHPNSNDPTLDFRISFASAEKYLIRHFSDNQFACYYFLKLIKAQIEKDVCVPNNTLKSYYVKTAFLWICEKLESDLWSDEKFLLCVSVSVSFLQHCFRIRMLPQLFIPENNLIDHMQPDDCNKIADALGKYVVPQAPRMFLRCICDDRFDGHFDMVMSRPRRNMQHEIQKLLIETSSSKISIEHIPGLMEAGTLSLTLGELAMKDDGIVYQTLAATVLKLKNIVTPDMIACIRSLLYRLFANVLHRSPSLRTVSKQAESLYKEGIPLTYPVSQFDDRGLSGRTNLALFYYLQGNLSNAMHVLCEVEKILYDADSKCAVAITFVPNDLERTYRDKFLTEMVAKFGTYLEQMPVKCNVVALYVFLKCIEYLCSKDDIRSQSNRLGQIRRCILFNAKQLVHFDTDTRVYTSLVLEAAKTVTMDLSNRILN</sequence>
<proteinExistence type="inferred from homology"/>
<keyword evidence="9" id="KW-1185">Reference proteome</keyword>
<dbReference type="InterPro" id="IPR046906">
    <property type="entry name" value="Mab-21_HhH/H2TH-like"/>
</dbReference>
<dbReference type="InterPro" id="IPR024810">
    <property type="entry name" value="MAB21L/cGLR"/>
</dbReference>
<evidence type="ECO:0000313" key="8">
    <source>
        <dbReference type="EMBL" id="OWF44744.1"/>
    </source>
</evidence>
<keyword evidence="3" id="KW-0808">Transferase</keyword>
<dbReference type="PANTHER" id="PTHR10656:SF42">
    <property type="entry name" value="CYCLIC GMP-AMP SYNTHASE-LIKE PROTEIN-RELATED"/>
    <property type="match status" value="1"/>
</dbReference>
<keyword evidence="6" id="KW-0460">Magnesium</keyword>
<evidence type="ECO:0000259" key="7">
    <source>
        <dbReference type="Pfam" id="PF20266"/>
    </source>
</evidence>
<dbReference type="Proteomes" id="UP000242188">
    <property type="component" value="Unassembled WGS sequence"/>
</dbReference>
<protein>
    <submittedName>
        <fullName evidence="8">Cyclic GMP-AMP synthase</fullName>
    </submittedName>
</protein>
<keyword evidence="4" id="KW-0548">Nucleotidyltransferase</keyword>
<evidence type="ECO:0000256" key="6">
    <source>
        <dbReference type="ARBA" id="ARBA00022842"/>
    </source>
</evidence>
<dbReference type="PANTHER" id="PTHR10656">
    <property type="entry name" value="CELL FATE DETERMINING PROTEIN MAB21-RELATED"/>
    <property type="match status" value="1"/>
</dbReference>
<dbReference type="AlphaFoldDB" id="A0A210Q7P0"/>
<evidence type="ECO:0000256" key="4">
    <source>
        <dbReference type="ARBA" id="ARBA00022695"/>
    </source>
</evidence>
<accession>A0A210Q7P0</accession>
<comment type="caution">
    <text evidence="8">The sequence shown here is derived from an EMBL/GenBank/DDBJ whole genome shotgun (WGS) entry which is preliminary data.</text>
</comment>
<dbReference type="OrthoDB" id="6085630at2759"/>
<dbReference type="Gene3D" id="1.10.1410.40">
    <property type="match status" value="1"/>
</dbReference>
<organism evidence="8 9">
    <name type="scientific">Mizuhopecten yessoensis</name>
    <name type="common">Japanese scallop</name>
    <name type="synonym">Patinopecten yessoensis</name>
    <dbReference type="NCBI Taxonomy" id="6573"/>
    <lineage>
        <taxon>Eukaryota</taxon>
        <taxon>Metazoa</taxon>
        <taxon>Spiralia</taxon>
        <taxon>Lophotrochozoa</taxon>
        <taxon>Mollusca</taxon>
        <taxon>Bivalvia</taxon>
        <taxon>Autobranchia</taxon>
        <taxon>Pteriomorphia</taxon>
        <taxon>Pectinida</taxon>
        <taxon>Pectinoidea</taxon>
        <taxon>Pectinidae</taxon>
        <taxon>Mizuhopecten</taxon>
    </lineage>
</organism>
<comment type="cofactor">
    <cofactor evidence="1">
        <name>Mg(2+)</name>
        <dbReference type="ChEBI" id="CHEBI:18420"/>
    </cofactor>
</comment>
<name>A0A210Q7P0_MIZYE</name>
<evidence type="ECO:0000256" key="2">
    <source>
        <dbReference type="ARBA" id="ARBA00008307"/>
    </source>
</evidence>
<feature type="domain" description="Mab-21-like HhH/H2TH-like" evidence="7">
    <location>
        <begin position="239"/>
        <end position="334"/>
    </location>
</feature>
<reference evidence="8 9" key="1">
    <citation type="journal article" date="2017" name="Nat. Ecol. Evol.">
        <title>Scallop genome provides insights into evolution of bilaterian karyotype and development.</title>
        <authorList>
            <person name="Wang S."/>
            <person name="Zhang J."/>
            <person name="Jiao W."/>
            <person name="Li J."/>
            <person name="Xun X."/>
            <person name="Sun Y."/>
            <person name="Guo X."/>
            <person name="Huan P."/>
            <person name="Dong B."/>
            <person name="Zhang L."/>
            <person name="Hu X."/>
            <person name="Sun X."/>
            <person name="Wang J."/>
            <person name="Zhao C."/>
            <person name="Wang Y."/>
            <person name="Wang D."/>
            <person name="Huang X."/>
            <person name="Wang R."/>
            <person name="Lv J."/>
            <person name="Li Y."/>
            <person name="Zhang Z."/>
            <person name="Liu B."/>
            <person name="Lu W."/>
            <person name="Hui Y."/>
            <person name="Liang J."/>
            <person name="Zhou Z."/>
            <person name="Hou R."/>
            <person name="Li X."/>
            <person name="Liu Y."/>
            <person name="Li H."/>
            <person name="Ning X."/>
            <person name="Lin Y."/>
            <person name="Zhao L."/>
            <person name="Xing Q."/>
            <person name="Dou J."/>
            <person name="Li Y."/>
            <person name="Mao J."/>
            <person name="Guo H."/>
            <person name="Dou H."/>
            <person name="Li T."/>
            <person name="Mu C."/>
            <person name="Jiang W."/>
            <person name="Fu Q."/>
            <person name="Fu X."/>
            <person name="Miao Y."/>
            <person name="Liu J."/>
            <person name="Yu Q."/>
            <person name="Li R."/>
            <person name="Liao H."/>
            <person name="Li X."/>
            <person name="Kong Y."/>
            <person name="Jiang Z."/>
            <person name="Chourrout D."/>
            <person name="Li R."/>
            <person name="Bao Z."/>
        </authorList>
    </citation>
    <scope>NUCLEOTIDE SEQUENCE [LARGE SCALE GENOMIC DNA]</scope>
    <source>
        <strain evidence="8 9">PY_sf001</strain>
    </source>
</reference>
<evidence type="ECO:0000256" key="5">
    <source>
        <dbReference type="ARBA" id="ARBA00022723"/>
    </source>
</evidence>
<dbReference type="SMART" id="SM01265">
    <property type="entry name" value="Mab-21"/>
    <property type="match status" value="1"/>
</dbReference>
<dbReference type="EMBL" id="NEDP02004687">
    <property type="protein sequence ID" value="OWF44744.1"/>
    <property type="molecule type" value="Genomic_DNA"/>
</dbReference>
<dbReference type="Pfam" id="PF20266">
    <property type="entry name" value="Mab-21_C"/>
    <property type="match status" value="1"/>
</dbReference>